<dbReference type="EMBL" id="JABMKT010000030">
    <property type="protein sequence ID" value="NYV28290.1"/>
    <property type="molecule type" value="Genomic_DNA"/>
</dbReference>
<organism evidence="9 10">
    <name type="scientific">Streptobacillus felis</name>
    <dbReference type="NCBI Taxonomy" id="1384509"/>
    <lineage>
        <taxon>Bacteria</taxon>
        <taxon>Fusobacteriati</taxon>
        <taxon>Fusobacteriota</taxon>
        <taxon>Fusobacteriia</taxon>
        <taxon>Fusobacteriales</taxon>
        <taxon>Leptotrichiaceae</taxon>
        <taxon>Streptobacillus</taxon>
    </lineage>
</organism>
<evidence type="ECO:0000256" key="6">
    <source>
        <dbReference type="ARBA" id="ARBA00023136"/>
    </source>
</evidence>
<evidence type="ECO:0000313" key="9">
    <source>
        <dbReference type="EMBL" id="NYV28290.1"/>
    </source>
</evidence>
<keyword evidence="6 7" id="KW-0472">Membrane</keyword>
<keyword evidence="10" id="KW-1185">Reference proteome</keyword>
<accession>A0A7Z0PHE5</accession>
<evidence type="ECO:0000313" key="10">
    <source>
        <dbReference type="Proteomes" id="UP000526184"/>
    </source>
</evidence>
<evidence type="ECO:0000256" key="7">
    <source>
        <dbReference type="SAM" id="Phobius"/>
    </source>
</evidence>
<reference evidence="9 10" key="1">
    <citation type="submission" date="2020-05" db="EMBL/GenBank/DDBJ databases">
        <title>Streptobacillus felis strain LHL191014123.</title>
        <authorList>
            <person name="Fawzy A."/>
            <person name="Rau J."/>
            <person name="Risse K."/>
            <person name="Schauerte N."/>
            <person name="Geiger C."/>
            <person name="Blom J."/>
            <person name="Imirzalioglu C."/>
            <person name="Falgenhauer J."/>
            <person name="Bach A."/>
            <person name="Herden C."/>
            <person name="Eisenberg T."/>
        </authorList>
    </citation>
    <scope>NUCLEOTIDE SEQUENCE [LARGE SCALE GENOMIC DNA]</scope>
    <source>
        <strain evidence="9 10">LHL191014123</strain>
    </source>
</reference>
<keyword evidence="3" id="KW-1003">Cell membrane</keyword>
<comment type="subcellular location">
    <subcellularLocation>
        <location evidence="1">Cell membrane</location>
        <topology evidence="1">Multi-pass membrane protein</topology>
    </subcellularLocation>
</comment>
<dbReference type="RefSeq" id="WP_180136293.1">
    <property type="nucleotide sequence ID" value="NZ_JABMKT010000030.1"/>
</dbReference>
<dbReference type="InterPro" id="IPR003004">
    <property type="entry name" value="GspF/PilC"/>
</dbReference>
<comment type="similarity">
    <text evidence="2">Belongs to the GSP F family.</text>
</comment>
<evidence type="ECO:0000256" key="5">
    <source>
        <dbReference type="ARBA" id="ARBA00022989"/>
    </source>
</evidence>
<dbReference type="InterPro" id="IPR018076">
    <property type="entry name" value="T2SS_GspF_dom"/>
</dbReference>
<dbReference type="InterPro" id="IPR042094">
    <property type="entry name" value="T2SS_GspF_sf"/>
</dbReference>
<dbReference type="Gene3D" id="1.20.81.30">
    <property type="entry name" value="Type II secretion system (T2SS), domain F"/>
    <property type="match status" value="1"/>
</dbReference>
<dbReference type="GO" id="GO:0005886">
    <property type="term" value="C:plasma membrane"/>
    <property type="evidence" value="ECO:0007669"/>
    <property type="project" value="UniProtKB-SubCell"/>
</dbReference>
<dbReference type="Pfam" id="PF00482">
    <property type="entry name" value="T2SSF"/>
    <property type="match status" value="1"/>
</dbReference>
<feature type="transmembrane region" description="Helical" evidence="7">
    <location>
        <begin position="162"/>
        <end position="179"/>
    </location>
</feature>
<keyword evidence="5 7" id="KW-1133">Transmembrane helix</keyword>
<evidence type="ECO:0000259" key="8">
    <source>
        <dbReference type="Pfam" id="PF00482"/>
    </source>
</evidence>
<protein>
    <submittedName>
        <fullName evidence="9">Type II secretion system F family protein</fullName>
    </submittedName>
</protein>
<feature type="transmembrane region" description="Helical" evidence="7">
    <location>
        <begin position="106"/>
        <end position="129"/>
    </location>
</feature>
<keyword evidence="4 7" id="KW-0812">Transmembrane</keyword>
<evidence type="ECO:0000256" key="3">
    <source>
        <dbReference type="ARBA" id="ARBA00022475"/>
    </source>
</evidence>
<dbReference type="Proteomes" id="UP000526184">
    <property type="component" value="Unassembled WGS sequence"/>
</dbReference>
<comment type="caution">
    <text evidence="9">The sequence shown here is derived from an EMBL/GenBank/DDBJ whole genome shotgun (WGS) entry which is preliminary data.</text>
</comment>
<feature type="domain" description="Type II secretion system protein GspF" evidence="8">
    <location>
        <begin position="13"/>
        <end position="130"/>
    </location>
</feature>
<dbReference type="AlphaFoldDB" id="A0A7Z0PHE5"/>
<evidence type="ECO:0000256" key="4">
    <source>
        <dbReference type="ARBA" id="ARBA00022692"/>
    </source>
</evidence>
<gene>
    <name evidence="9" type="ORF">HP397_05675</name>
</gene>
<dbReference type="PANTHER" id="PTHR30012:SF0">
    <property type="entry name" value="TYPE II SECRETION SYSTEM PROTEIN F-RELATED"/>
    <property type="match status" value="1"/>
</dbReference>
<dbReference type="PANTHER" id="PTHR30012">
    <property type="entry name" value="GENERAL SECRETION PATHWAY PROTEIN"/>
    <property type="match status" value="1"/>
</dbReference>
<proteinExistence type="inferred from homology"/>
<sequence length="211" mass="25571">MNKNRYRNEIVSRLYILSKSEINIIESVEVLCRIYKGKQKKSLLKLKRDIERGKSLKEAFKNIDKSNEFLSYIHIAEKTGNVKEVFGILNEKYVFEEKMYKEVVNIISYPLFLLITTFVILIFMLIFLVPRFVEIYEELNAELPYITKLIIKLSKNIVEYKLYLIFFLLSKLMLIRYLIKVYKYKIDRYKFIIKIYRDQFLLNIYKVYICN</sequence>
<evidence type="ECO:0000256" key="2">
    <source>
        <dbReference type="ARBA" id="ARBA00005745"/>
    </source>
</evidence>
<evidence type="ECO:0000256" key="1">
    <source>
        <dbReference type="ARBA" id="ARBA00004651"/>
    </source>
</evidence>
<name>A0A7Z0PHE5_9FUSO</name>